<dbReference type="FunFam" id="1.10.150.50:FF:000001">
    <property type="entry name" value="Ephrin type-A receptor 5"/>
    <property type="match status" value="1"/>
</dbReference>
<evidence type="ECO:0000256" key="5">
    <source>
        <dbReference type="ARBA" id="ARBA00022679"/>
    </source>
</evidence>
<dbReference type="FunFam" id="2.60.40.10:FF:000041">
    <property type="entry name" value="ephrin type-A receptor 3"/>
    <property type="match status" value="1"/>
</dbReference>
<dbReference type="FunFam" id="2.60.40.10:FF:000045">
    <property type="entry name" value="Ephrin type-A receptor 5"/>
    <property type="match status" value="1"/>
</dbReference>
<feature type="non-terminal residue" evidence="17">
    <location>
        <position position="1"/>
    </location>
</feature>
<evidence type="ECO:0000256" key="9">
    <source>
        <dbReference type="ARBA" id="ARBA00022777"/>
    </source>
</evidence>
<dbReference type="Pfam" id="PF14575">
    <property type="entry name" value="EphA2_TM"/>
    <property type="match status" value="1"/>
</dbReference>
<feature type="domain" description="Fibronectin type-III" evidence="16">
    <location>
        <begin position="164"/>
        <end position="259"/>
    </location>
</feature>
<dbReference type="SMART" id="SM00454">
    <property type="entry name" value="SAM"/>
    <property type="match status" value="1"/>
</dbReference>
<proteinExistence type="predicted"/>
<evidence type="ECO:0000256" key="6">
    <source>
        <dbReference type="ARBA" id="ARBA00022692"/>
    </source>
</evidence>
<keyword evidence="18" id="KW-1185">Reference proteome</keyword>
<evidence type="ECO:0000259" key="16">
    <source>
        <dbReference type="PROSITE" id="PS50853"/>
    </source>
</evidence>
<dbReference type="PROSITE" id="PS50853">
    <property type="entry name" value="FN3"/>
    <property type="match status" value="2"/>
</dbReference>
<sequence length="459" mass="50571">CKIGFYRALATDDSCSKCPLNSYSVREGSTSCACDKGFFRSETDPASMPCTQPPSAPQHLISNVNETSVNLEWTAPTSSGGRQDLAYNVICKRCNSDGQRCQPCGNGLHFSPQQLGLRSTRVSINDLQAHTNYTFEIWAVNGVSKQSPGPEQAVSVTVTTNQAAPSPVTTIQAKDITRHAVSLAWQQPERPNGVILEYEVKYYEKDQNERSYRITKTSSRSAEIKGLSPLTSYVFHVRARTAAGYGDFSAPFEFMTNSVPSPIIGDGANSTVLLVSVIGSVVLLLIFIAVFIISRRRSKYSKAKQDSDEERHLHPGVRIYVDPFTYEDPNQAVREFAKEIDASCIKIEKVIGIGKPNTWKTDPLMLFSGPNTTLLEPSSPEFTSTLGSVSDWLQAINMERYRDNFTAAGFTTPEAVVHLTQEDMARIGISSAAHQDKILNSAQGMLSQMQQMQDRMVPV</sequence>
<evidence type="ECO:0000256" key="11">
    <source>
        <dbReference type="ARBA" id="ARBA00022989"/>
    </source>
</evidence>
<name>A0A553RBZ6_9TELE</name>
<keyword evidence="3" id="KW-1003">Cell membrane</keyword>
<gene>
    <name evidence="17" type="ORF">DNTS_029440</name>
</gene>
<evidence type="ECO:0000256" key="4">
    <source>
        <dbReference type="ARBA" id="ARBA00022553"/>
    </source>
</evidence>
<evidence type="ECO:0000313" key="18">
    <source>
        <dbReference type="Proteomes" id="UP000316079"/>
    </source>
</evidence>
<evidence type="ECO:0000256" key="3">
    <source>
        <dbReference type="ARBA" id="ARBA00022475"/>
    </source>
</evidence>
<evidence type="ECO:0000256" key="10">
    <source>
        <dbReference type="ARBA" id="ARBA00022840"/>
    </source>
</evidence>
<dbReference type="InterPro" id="IPR013783">
    <property type="entry name" value="Ig-like_fold"/>
</dbReference>
<dbReference type="CDD" id="cd09545">
    <property type="entry name" value="SAM_EPH-A4"/>
    <property type="match status" value="1"/>
</dbReference>
<feature type="domain" description="Fibronectin type-III" evidence="16">
    <location>
        <begin position="53"/>
        <end position="163"/>
    </location>
</feature>
<keyword evidence="4" id="KW-0597">Phosphoprotein</keyword>
<dbReference type="GO" id="GO:0005524">
    <property type="term" value="F:ATP binding"/>
    <property type="evidence" value="ECO:0007669"/>
    <property type="project" value="UniProtKB-KW"/>
</dbReference>
<dbReference type="InterPro" id="IPR027936">
    <property type="entry name" value="Eph_TM"/>
</dbReference>
<dbReference type="PANTHER" id="PTHR46877:SF18">
    <property type="entry name" value="EPHRIN TYPE-A RECEPTOR 4"/>
    <property type="match status" value="1"/>
</dbReference>
<keyword evidence="9" id="KW-0418">Kinase</keyword>
<comment type="subcellular location">
    <subcellularLocation>
        <location evidence="1">Cell membrane</location>
        <topology evidence="1">Single-pass type I membrane protein</topology>
    </subcellularLocation>
</comment>
<dbReference type="Pfam" id="PF07647">
    <property type="entry name" value="SAM_2"/>
    <property type="match status" value="1"/>
</dbReference>
<dbReference type="PANTHER" id="PTHR46877">
    <property type="entry name" value="EPH RECEPTOR A5"/>
    <property type="match status" value="1"/>
</dbReference>
<keyword evidence="6 14" id="KW-0812">Transmembrane</keyword>
<dbReference type="InterPro" id="IPR036116">
    <property type="entry name" value="FN3_sf"/>
</dbReference>
<evidence type="ECO:0000256" key="14">
    <source>
        <dbReference type="SAM" id="Phobius"/>
    </source>
</evidence>
<dbReference type="GO" id="GO:0005886">
    <property type="term" value="C:plasma membrane"/>
    <property type="evidence" value="ECO:0007669"/>
    <property type="project" value="UniProtKB-SubCell"/>
</dbReference>
<feature type="transmembrane region" description="Helical" evidence="14">
    <location>
        <begin position="272"/>
        <end position="294"/>
    </location>
</feature>
<dbReference type="SMART" id="SM00060">
    <property type="entry name" value="FN3"/>
    <property type="match status" value="2"/>
</dbReference>
<evidence type="ECO:0000313" key="17">
    <source>
        <dbReference type="EMBL" id="TRY99700.1"/>
    </source>
</evidence>
<organism evidence="17 18">
    <name type="scientific">Danionella cerebrum</name>
    <dbReference type="NCBI Taxonomy" id="2873325"/>
    <lineage>
        <taxon>Eukaryota</taxon>
        <taxon>Metazoa</taxon>
        <taxon>Chordata</taxon>
        <taxon>Craniata</taxon>
        <taxon>Vertebrata</taxon>
        <taxon>Euteleostomi</taxon>
        <taxon>Actinopterygii</taxon>
        <taxon>Neopterygii</taxon>
        <taxon>Teleostei</taxon>
        <taxon>Ostariophysi</taxon>
        <taxon>Cypriniformes</taxon>
        <taxon>Danionidae</taxon>
        <taxon>Danioninae</taxon>
        <taxon>Danionella</taxon>
    </lineage>
</organism>
<dbReference type="SUPFAM" id="SSF49265">
    <property type="entry name" value="Fibronectin type III"/>
    <property type="match status" value="1"/>
</dbReference>
<keyword evidence="12 14" id="KW-0472">Membrane</keyword>
<keyword evidence="7" id="KW-0677">Repeat</keyword>
<keyword evidence="5" id="KW-0808">Transferase</keyword>
<dbReference type="InterPro" id="IPR050449">
    <property type="entry name" value="Ephrin_rcpt_TKs"/>
</dbReference>
<reference evidence="17 18" key="1">
    <citation type="journal article" date="2019" name="Sci. Data">
        <title>Hybrid genome assembly and annotation of Danionella translucida.</title>
        <authorList>
            <person name="Kadobianskyi M."/>
            <person name="Schulze L."/>
            <person name="Schuelke M."/>
            <person name="Judkewitz B."/>
        </authorList>
    </citation>
    <scope>NUCLEOTIDE SEQUENCE [LARGE SCALE GENOMIC DNA]</scope>
    <source>
        <strain evidence="17 18">Bolton</strain>
    </source>
</reference>
<evidence type="ECO:0000256" key="13">
    <source>
        <dbReference type="ARBA" id="ARBA00023170"/>
    </source>
</evidence>
<dbReference type="InterPro" id="IPR001660">
    <property type="entry name" value="SAM"/>
</dbReference>
<dbReference type="PRINTS" id="PR00014">
    <property type="entry name" value="FNTYPEIII"/>
</dbReference>
<dbReference type="InterPro" id="IPR013761">
    <property type="entry name" value="SAM/pointed_sf"/>
</dbReference>
<dbReference type="Pfam" id="PF00041">
    <property type="entry name" value="fn3"/>
    <property type="match status" value="2"/>
</dbReference>
<dbReference type="InterPro" id="IPR009030">
    <property type="entry name" value="Growth_fac_rcpt_cys_sf"/>
</dbReference>
<dbReference type="InterPro" id="IPR030602">
    <property type="entry name" value="EphA4_SAM"/>
</dbReference>
<dbReference type="SUPFAM" id="SSF57184">
    <property type="entry name" value="Growth factor receptor domain"/>
    <property type="match status" value="1"/>
</dbReference>
<protein>
    <recommendedName>
        <fullName evidence="2">receptor protein-tyrosine kinase</fullName>
        <ecNumber evidence="2">2.7.10.1</ecNumber>
    </recommendedName>
</protein>
<dbReference type="AlphaFoldDB" id="A0A553RBZ6"/>
<dbReference type="Gene3D" id="3.30.200.20">
    <property type="entry name" value="Phosphorylase Kinase, domain 1"/>
    <property type="match status" value="1"/>
</dbReference>
<keyword evidence="8" id="KW-0547">Nucleotide-binding</keyword>
<keyword evidence="10" id="KW-0067">ATP-binding</keyword>
<dbReference type="EC" id="2.7.10.1" evidence="2"/>
<evidence type="ECO:0000259" key="15">
    <source>
        <dbReference type="PROSITE" id="PS50105"/>
    </source>
</evidence>
<evidence type="ECO:0000256" key="2">
    <source>
        <dbReference type="ARBA" id="ARBA00011902"/>
    </source>
</evidence>
<dbReference type="CDD" id="cd00063">
    <property type="entry name" value="FN3"/>
    <property type="match status" value="2"/>
</dbReference>
<dbReference type="OrthoDB" id="4062651at2759"/>
<dbReference type="Gene3D" id="1.10.150.50">
    <property type="entry name" value="Transcription Factor, Ets-1"/>
    <property type="match status" value="1"/>
</dbReference>
<dbReference type="Proteomes" id="UP000316079">
    <property type="component" value="Unassembled WGS sequence"/>
</dbReference>
<dbReference type="GO" id="GO:0005005">
    <property type="term" value="F:transmembrane-ephrin receptor activity"/>
    <property type="evidence" value="ECO:0007669"/>
    <property type="project" value="TreeGrafter"/>
</dbReference>
<dbReference type="InterPro" id="IPR003961">
    <property type="entry name" value="FN3_dom"/>
</dbReference>
<dbReference type="GO" id="GO:0007411">
    <property type="term" value="P:axon guidance"/>
    <property type="evidence" value="ECO:0007669"/>
    <property type="project" value="TreeGrafter"/>
</dbReference>
<keyword evidence="11 14" id="KW-1133">Transmembrane helix</keyword>
<evidence type="ECO:0000256" key="12">
    <source>
        <dbReference type="ARBA" id="ARBA00023136"/>
    </source>
</evidence>
<dbReference type="PROSITE" id="PS50105">
    <property type="entry name" value="SAM_DOMAIN"/>
    <property type="match status" value="1"/>
</dbReference>
<dbReference type="SUPFAM" id="SSF47769">
    <property type="entry name" value="SAM/Pointed domain"/>
    <property type="match status" value="1"/>
</dbReference>
<keyword evidence="13" id="KW-0675">Receptor</keyword>
<evidence type="ECO:0000256" key="7">
    <source>
        <dbReference type="ARBA" id="ARBA00022737"/>
    </source>
</evidence>
<evidence type="ECO:0000256" key="8">
    <source>
        <dbReference type="ARBA" id="ARBA00022741"/>
    </source>
</evidence>
<dbReference type="Gene3D" id="2.10.50.10">
    <property type="entry name" value="Tumor Necrosis Factor Receptor, subunit A, domain 2"/>
    <property type="match status" value="1"/>
</dbReference>
<dbReference type="EMBL" id="SRMA01025052">
    <property type="protein sequence ID" value="TRY99700.1"/>
    <property type="molecule type" value="Genomic_DNA"/>
</dbReference>
<feature type="domain" description="SAM" evidence="15">
    <location>
        <begin position="384"/>
        <end position="448"/>
    </location>
</feature>
<accession>A0A553RBZ6</accession>
<evidence type="ECO:0000256" key="1">
    <source>
        <dbReference type="ARBA" id="ARBA00004251"/>
    </source>
</evidence>
<dbReference type="Gene3D" id="2.60.40.10">
    <property type="entry name" value="Immunoglobulins"/>
    <property type="match status" value="2"/>
</dbReference>
<dbReference type="GO" id="GO:0030425">
    <property type="term" value="C:dendrite"/>
    <property type="evidence" value="ECO:0007669"/>
    <property type="project" value="TreeGrafter"/>
</dbReference>
<dbReference type="FunFam" id="2.10.50.10:FF:000001">
    <property type="entry name" value="Ephrin type-A receptor 5"/>
    <property type="match status" value="1"/>
</dbReference>
<comment type="caution">
    <text evidence="17">The sequence shown here is derived from an EMBL/GenBank/DDBJ whole genome shotgun (WGS) entry which is preliminary data.</text>
</comment>